<evidence type="ECO:0000313" key="1">
    <source>
        <dbReference type="EMBL" id="AXY05380.1"/>
    </source>
</evidence>
<dbReference type="RefSeq" id="YP_009513897.1">
    <property type="nucleotide sequence ID" value="NC_029009.1"/>
</dbReference>
<dbReference type="GeneID" id="26644394"/>
<reference evidence="1 2" key="1">
    <citation type="journal article" date="2015" name="Appl. Environ. Microbiol.">
        <title>Targeting Enterococcus faecalis Biofilms with Phage Therapy.</title>
        <authorList>
            <person name="Khalifa L."/>
            <person name="Brosh Y."/>
            <person name="Gelman D."/>
            <person name="Coppenhagen-Glazer S."/>
            <person name="Beyth S."/>
            <person name="Poradosu-Cohen R."/>
            <person name="Que Y.A."/>
            <person name="Beyth N."/>
            <person name="Hazan R."/>
        </authorList>
    </citation>
    <scope>NUCLEOTIDE SEQUENCE [LARGE SCALE GENOMIC DNA]</scope>
</reference>
<name>A0A347UYD7_9CAUD</name>
<dbReference type="KEGG" id="vg:26644394"/>
<accession>A0A347UYD7</accession>
<organism evidence="1 2">
    <name type="scientific">Enterococcus phage EFDG1</name>
    <dbReference type="NCBI Taxonomy" id="1597976"/>
    <lineage>
        <taxon>Viruses</taxon>
        <taxon>Duplodnaviria</taxon>
        <taxon>Heunggongvirae</taxon>
        <taxon>Uroviricota</taxon>
        <taxon>Caudoviricetes</taxon>
        <taxon>Herelleviridae</taxon>
        <taxon>Brockvirinae</taxon>
        <taxon>Schiekvirus</taxon>
        <taxon>Schiekvirus EFDG1</taxon>
    </lineage>
</organism>
<proteinExistence type="predicted"/>
<keyword evidence="2" id="KW-1185">Reference proteome</keyword>
<dbReference type="EMBL" id="KP339049">
    <property type="protein sequence ID" value="AXY05380.1"/>
    <property type="molecule type" value="Genomic_DNA"/>
</dbReference>
<sequence>MKKLANECIGCRSRFCANGIVSVADNGASFNEIACPKHTDMLYKKADEVLGKNNGVQRLHVSTTGCLTRRTLPDKINEMEKWRKEHD</sequence>
<protein>
    <submittedName>
        <fullName evidence="1">Uncharacterized protein</fullName>
    </submittedName>
</protein>
<dbReference type="Proteomes" id="UP000032402">
    <property type="component" value="Segment"/>
</dbReference>
<evidence type="ECO:0000313" key="2">
    <source>
        <dbReference type="Proteomes" id="UP000032402"/>
    </source>
</evidence>